<feature type="repeat" description="TPR" evidence="1">
    <location>
        <begin position="23"/>
        <end position="56"/>
    </location>
</feature>
<organism evidence="2 3">
    <name type="scientific">Desulfobacter postgatei</name>
    <dbReference type="NCBI Taxonomy" id="2293"/>
    <lineage>
        <taxon>Bacteria</taxon>
        <taxon>Pseudomonadati</taxon>
        <taxon>Thermodesulfobacteriota</taxon>
        <taxon>Desulfobacteria</taxon>
        <taxon>Desulfobacterales</taxon>
        <taxon>Desulfobacteraceae</taxon>
        <taxon>Desulfobacter</taxon>
    </lineage>
</organism>
<accession>A0A2G6MSL3</accession>
<proteinExistence type="predicted"/>
<dbReference type="AlphaFoldDB" id="A0A2G6MSL3"/>
<keyword evidence="1" id="KW-0802">TPR repeat</keyword>
<dbReference type="Pfam" id="PF13414">
    <property type="entry name" value="TPR_11"/>
    <property type="match status" value="1"/>
</dbReference>
<sequence length="78" mass="9031">MMRKLEKQIQTTEGVDIDVYLKGVQIFEEGMQYMESGNWDAAIVKFNDTIKIMPNNPESYGNLGICYAYYHWKNSIGT</sequence>
<evidence type="ECO:0000313" key="2">
    <source>
        <dbReference type="EMBL" id="PIE62920.1"/>
    </source>
</evidence>
<reference evidence="2 3" key="1">
    <citation type="submission" date="2017-10" db="EMBL/GenBank/DDBJ databases">
        <title>Novel microbial diversity and functional potential in the marine mammal oral microbiome.</title>
        <authorList>
            <person name="Dudek N.K."/>
            <person name="Sun C.L."/>
            <person name="Burstein D."/>
            <person name="Kantor R.S."/>
            <person name="Aliaga Goltsman D.S."/>
            <person name="Bik E.M."/>
            <person name="Thomas B.C."/>
            <person name="Banfield J.F."/>
            <person name="Relman D.A."/>
        </authorList>
    </citation>
    <scope>NUCLEOTIDE SEQUENCE [LARGE SCALE GENOMIC DNA]</scope>
    <source>
        <strain evidence="2">DOLJORAL78_47_202</strain>
    </source>
</reference>
<evidence type="ECO:0008006" key="4">
    <source>
        <dbReference type="Google" id="ProtNLM"/>
    </source>
</evidence>
<dbReference type="SUPFAM" id="SSF48452">
    <property type="entry name" value="TPR-like"/>
    <property type="match status" value="1"/>
</dbReference>
<dbReference type="EMBL" id="PDTI01000025">
    <property type="protein sequence ID" value="PIE62920.1"/>
    <property type="molecule type" value="Genomic_DNA"/>
</dbReference>
<evidence type="ECO:0000256" key="1">
    <source>
        <dbReference type="PROSITE-ProRule" id="PRU00339"/>
    </source>
</evidence>
<name>A0A2G6MSL3_9BACT</name>
<dbReference type="PROSITE" id="PS50005">
    <property type="entry name" value="TPR"/>
    <property type="match status" value="1"/>
</dbReference>
<dbReference type="InterPro" id="IPR011990">
    <property type="entry name" value="TPR-like_helical_dom_sf"/>
</dbReference>
<evidence type="ECO:0000313" key="3">
    <source>
        <dbReference type="Proteomes" id="UP000231203"/>
    </source>
</evidence>
<gene>
    <name evidence="2" type="ORF">CSA25_02910</name>
</gene>
<comment type="caution">
    <text evidence="2">The sequence shown here is derived from an EMBL/GenBank/DDBJ whole genome shotgun (WGS) entry which is preliminary data.</text>
</comment>
<dbReference type="InterPro" id="IPR019734">
    <property type="entry name" value="TPR_rpt"/>
</dbReference>
<protein>
    <recommendedName>
        <fullName evidence="4">Tetratricopeptide repeat protein</fullName>
    </recommendedName>
</protein>
<dbReference type="Proteomes" id="UP000231203">
    <property type="component" value="Unassembled WGS sequence"/>
</dbReference>
<dbReference type="Gene3D" id="1.25.40.10">
    <property type="entry name" value="Tetratricopeptide repeat domain"/>
    <property type="match status" value="1"/>
</dbReference>